<evidence type="ECO:0008006" key="3">
    <source>
        <dbReference type="Google" id="ProtNLM"/>
    </source>
</evidence>
<gene>
    <name evidence="1" type="ORF">CASFOL_008663</name>
</gene>
<dbReference type="InterPro" id="IPR009291">
    <property type="entry name" value="Vps62"/>
</dbReference>
<dbReference type="Pfam" id="PF06101">
    <property type="entry name" value="Vps62"/>
    <property type="match status" value="1"/>
</dbReference>
<evidence type="ECO:0000313" key="1">
    <source>
        <dbReference type="EMBL" id="KAL3647695.1"/>
    </source>
</evidence>
<dbReference type="EMBL" id="JAVIJP010000009">
    <property type="protein sequence ID" value="KAL3647695.1"/>
    <property type="molecule type" value="Genomic_DNA"/>
</dbReference>
<proteinExistence type="predicted"/>
<sequence>MLGCKCFFWSKVNDFMQSGPDYFSLPDPIPHWPQGTGFATSTIGLGELEVSQVTKFEFIWGCNLSTDGKKGVSFYKPIQIPDGFHCLGHYCQSNENPLHGFVLVAREVKNQQTNSEYMPPLLNPVDYSLIWVSDKEGDDDDDNFDNCGHFWLPQPPEGYKALGFVVTNKSEKPNLEAIKCIRVDLTDACEMYRPIVDTYSKYSKEPLRVSNVRPCHRGMYRKGVFVGTFYCGNYSSLGDEVNISCLKNLDGSLHAMPNLDQIHGLVRAYGPTLCFHPDEIYLASSVSWFFRNGALLYSKSTSSGQAIDPEGTTLPAGGTNDGAYWIDLPTDSELASVIKRGNLESAKLYVHVKPALGGTFTDIVMWVFAPFNGPGTIKIGAMNIGLSKVGRHVGDWEHFTLRISNFTGELWKVYFSQHSGGEWVDASDLEFINGNKPIIYSSRNGHASFAHPGNHIQGSARLGIGVRDDTGRSNYCVDSSRKYEIVAAEYLGDGVVNEPCWLQYMREWGPKVVYDSRTELDRIIKMLPSMVRYSMQNMLDKLPLELYGEEGPTGPKEKNNWIGDERW</sequence>
<dbReference type="PANTHER" id="PTHR48203">
    <property type="entry name" value="BNAC01G40110D PROTEIN"/>
    <property type="match status" value="1"/>
</dbReference>
<organism evidence="1 2">
    <name type="scientific">Castilleja foliolosa</name>
    <dbReference type="NCBI Taxonomy" id="1961234"/>
    <lineage>
        <taxon>Eukaryota</taxon>
        <taxon>Viridiplantae</taxon>
        <taxon>Streptophyta</taxon>
        <taxon>Embryophyta</taxon>
        <taxon>Tracheophyta</taxon>
        <taxon>Spermatophyta</taxon>
        <taxon>Magnoliopsida</taxon>
        <taxon>eudicotyledons</taxon>
        <taxon>Gunneridae</taxon>
        <taxon>Pentapetalae</taxon>
        <taxon>asterids</taxon>
        <taxon>lamiids</taxon>
        <taxon>Lamiales</taxon>
        <taxon>Orobanchaceae</taxon>
        <taxon>Pedicularideae</taxon>
        <taxon>Castillejinae</taxon>
        <taxon>Castilleja</taxon>
    </lineage>
</organism>
<keyword evidence="2" id="KW-1185">Reference proteome</keyword>
<comment type="caution">
    <text evidence="1">The sequence shown here is derived from an EMBL/GenBank/DDBJ whole genome shotgun (WGS) entry which is preliminary data.</text>
</comment>
<dbReference type="PANTHER" id="PTHR48203:SF1">
    <property type="entry name" value="VACUOLAR PROTEIN SORTING-ASSOCIATED PROTEIN 62"/>
    <property type="match status" value="1"/>
</dbReference>
<evidence type="ECO:0000313" key="2">
    <source>
        <dbReference type="Proteomes" id="UP001632038"/>
    </source>
</evidence>
<accession>A0ABD3E3M9</accession>
<protein>
    <recommendedName>
        <fullName evidence="3">Vacuolar protein sorting-associated protein 62</fullName>
    </recommendedName>
</protein>
<dbReference type="Proteomes" id="UP001632038">
    <property type="component" value="Unassembled WGS sequence"/>
</dbReference>
<reference evidence="2" key="1">
    <citation type="journal article" date="2024" name="IScience">
        <title>Strigolactones Initiate the Formation of Haustorium-like Structures in Castilleja.</title>
        <authorList>
            <person name="Buerger M."/>
            <person name="Peterson D."/>
            <person name="Chory J."/>
        </authorList>
    </citation>
    <scope>NUCLEOTIDE SEQUENCE [LARGE SCALE GENOMIC DNA]</scope>
</reference>
<name>A0ABD3E3M9_9LAMI</name>
<dbReference type="AlphaFoldDB" id="A0ABD3E3M9"/>